<dbReference type="RefSeq" id="WP_009516832.1">
    <property type="nucleotide sequence ID" value="NZ_CCAE010000023.1"/>
</dbReference>
<dbReference type="Gene3D" id="2.50.20.10">
    <property type="entry name" value="Lipoprotein localisation LolA/LolB/LppX"/>
    <property type="match status" value="1"/>
</dbReference>
<comment type="function">
    <text evidence="10">Participates in the translocation of lipoproteins from the inner membrane to the outer membrane. Only forms a complex with a lipoprotein if the residue after the N-terminal Cys is not an aspartate (The Asp acts as a targeting signal to indicate that the lipoprotein should stay in the inner membrane).</text>
</comment>
<keyword evidence="8 10" id="KW-0653">Protein transport</keyword>
<dbReference type="InterPro" id="IPR004564">
    <property type="entry name" value="OM_lipoprot_carrier_LolA-like"/>
</dbReference>
<evidence type="ECO:0000313" key="11">
    <source>
        <dbReference type="EMBL" id="CDN88423.1"/>
    </source>
</evidence>
<dbReference type="EMBL" id="CCAE010000023">
    <property type="protein sequence ID" value="CDN88423.1"/>
    <property type="molecule type" value="Genomic_DNA"/>
</dbReference>
<evidence type="ECO:0000313" key="12">
    <source>
        <dbReference type="Proteomes" id="UP000028878"/>
    </source>
</evidence>
<accession>A0A1L1PKH9</accession>
<dbReference type="CDD" id="cd16325">
    <property type="entry name" value="LolA"/>
    <property type="match status" value="1"/>
</dbReference>
<evidence type="ECO:0000256" key="2">
    <source>
        <dbReference type="ARBA" id="ARBA00007615"/>
    </source>
</evidence>
<evidence type="ECO:0000256" key="9">
    <source>
        <dbReference type="ARBA" id="ARBA00023186"/>
    </source>
</evidence>
<dbReference type="SUPFAM" id="SSF89392">
    <property type="entry name" value="Prokaryotic lipoproteins and lipoprotein localization factors"/>
    <property type="match status" value="1"/>
</dbReference>
<name>A0A1L1PKH9_HYDIT</name>
<sequence length="215" mass="23513" precursor="true">MNIRTLLTAATVSLLSLAWPAHADGLQALDTFLREVGSARADFTQVVTSPKKSGEAAPRQRTSSGRFEFLRPDRFRFVYAKPFEQTIVADGQRLWLHDVDLNQVTVRAQKDALGSTPAALIASGGDLSSLRAAFDFKALPDKDGLQWVEAVPKARDGQLQRVRVGLRAKQLAVLDIEDGLGQRSELTFKGWQANPGLATGDFRFEPPAGADVIRQ</sequence>
<dbReference type="InterPro" id="IPR018323">
    <property type="entry name" value="OM_lipoprot_carrier_LolA_Pbac"/>
</dbReference>
<dbReference type="GO" id="GO:0044874">
    <property type="term" value="P:lipoprotein localization to outer membrane"/>
    <property type="evidence" value="ECO:0007669"/>
    <property type="project" value="UniProtKB-UniRule"/>
</dbReference>
<dbReference type="PANTHER" id="PTHR35869">
    <property type="entry name" value="OUTER-MEMBRANE LIPOPROTEIN CARRIER PROTEIN"/>
    <property type="match status" value="1"/>
</dbReference>
<keyword evidence="7 10" id="KW-0574">Periplasm</keyword>
<evidence type="ECO:0000256" key="10">
    <source>
        <dbReference type="HAMAP-Rule" id="MF_00240"/>
    </source>
</evidence>
<protein>
    <recommendedName>
        <fullName evidence="4 10">Outer-membrane lipoprotein carrier protein</fullName>
    </recommendedName>
</protein>
<evidence type="ECO:0000256" key="6">
    <source>
        <dbReference type="ARBA" id="ARBA00022729"/>
    </source>
</evidence>
<comment type="similarity">
    <text evidence="2 10">Belongs to the LolA family.</text>
</comment>
<dbReference type="Proteomes" id="UP000028878">
    <property type="component" value="Unassembled WGS sequence"/>
</dbReference>
<reference evidence="12" key="1">
    <citation type="submission" date="2014-02" db="EMBL/GenBank/DDBJ databases">
        <authorList>
            <person name="Gan H."/>
        </authorList>
    </citation>
    <scope>NUCLEOTIDE SEQUENCE [LARGE SCALE GENOMIC DNA]</scope>
    <source>
        <strain evidence="12">S1</strain>
    </source>
</reference>
<reference evidence="12" key="2">
    <citation type="submission" date="2014-11" db="EMBL/GenBank/DDBJ databases">
        <title>Draft genome sequence of Hydrogenophaga intermedia S1.</title>
        <authorList>
            <person name="Gan H.M."/>
            <person name="Chew T.H."/>
            <person name="Stolz A."/>
        </authorList>
    </citation>
    <scope>NUCLEOTIDE SEQUENCE [LARGE SCALE GENOMIC DNA]</scope>
    <source>
        <strain evidence="12">S1</strain>
    </source>
</reference>
<comment type="subunit">
    <text evidence="3 10">Monomer.</text>
</comment>
<evidence type="ECO:0000256" key="1">
    <source>
        <dbReference type="ARBA" id="ARBA00004418"/>
    </source>
</evidence>
<dbReference type="HAMAP" id="MF_00240">
    <property type="entry name" value="LolA"/>
    <property type="match status" value="1"/>
</dbReference>
<keyword evidence="6 10" id="KW-0732">Signal</keyword>
<comment type="subcellular location">
    <subcellularLocation>
        <location evidence="1 10">Periplasm</location>
    </subcellularLocation>
</comment>
<feature type="chain" id="PRO_5009731791" description="Outer-membrane lipoprotein carrier protein" evidence="10">
    <location>
        <begin position="24"/>
        <end position="215"/>
    </location>
</feature>
<evidence type="ECO:0000256" key="3">
    <source>
        <dbReference type="ARBA" id="ARBA00011245"/>
    </source>
</evidence>
<dbReference type="GO" id="GO:0042597">
    <property type="term" value="C:periplasmic space"/>
    <property type="evidence" value="ECO:0007669"/>
    <property type="project" value="UniProtKB-SubCell"/>
</dbReference>
<evidence type="ECO:0000256" key="4">
    <source>
        <dbReference type="ARBA" id="ARBA00014035"/>
    </source>
</evidence>
<dbReference type="NCBIfam" id="TIGR00547">
    <property type="entry name" value="lolA"/>
    <property type="match status" value="1"/>
</dbReference>
<evidence type="ECO:0000256" key="8">
    <source>
        <dbReference type="ARBA" id="ARBA00022927"/>
    </source>
</evidence>
<keyword evidence="5 10" id="KW-0813">Transport</keyword>
<keyword evidence="12" id="KW-1185">Reference proteome</keyword>
<evidence type="ECO:0000256" key="5">
    <source>
        <dbReference type="ARBA" id="ARBA00022448"/>
    </source>
</evidence>
<gene>
    <name evidence="10 11" type="primary">lolA</name>
    <name evidence="11" type="ORF">BN948_02857</name>
</gene>
<dbReference type="PANTHER" id="PTHR35869:SF1">
    <property type="entry name" value="OUTER-MEMBRANE LIPOPROTEIN CARRIER PROTEIN"/>
    <property type="match status" value="1"/>
</dbReference>
<dbReference type="GO" id="GO:0042953">
    <property type="term" value="P:lipoprotein transport"/>
    <property type="evidence" value="ECO:0007669"/>
    <property type="project" value="InterPro"/>
</dbReference>
<dbReference type="InterPro" id="IPR029046">
    <property type="entry name" value="LolA/LolB/LppX"/>
</dbReference>
<dbReference type="AlphaFoldDB" id="A0A1L1PKH9"/>
<keyword evidence="11" id="KW-0449">Lipoprotein</keyword>
<evidence type="ECO:0000256" key="7">
    <source>
        <dbReference type="ARBA" id="ARBA00022764"/>
    </source>
</evidence>
<organism evidence="11 12">
    <name type="scientific">Hydrogenophaga intermedia</name>
    <dbReference type="NCBI Taxonomy" id="65786"/>
    <lineage>
        <taxon>Bacteria</taxon>
        <taxon>Pseudomonadati</taxon>
        <taxon>Pseudomonadota</taxon>
        <taxon>Betaproteobacteria</taxon>
        <taxon>Burkholderiales</taxon>
        <taxon>Comamonadaceae</taxon>
        <taxon>Hydrogenophaga</taxon>
    </lineage>
</organism>
<feature type="signal peptide" evidence="10">
    <location>
        <begin position="1"/>
        <end position="23"/>
    </location>
</feature>
<proteinExistence type="inferred from homology"/>
<dbReference type="Pfam" id="PF03548">
    <property type="entry name" value="LolA"/>
    <property type="match status" value="1"/>
</dbReference>
<keyword evidence="9 10" id="KW-0143">Chaperone</keyword>